<dbReference type="AlphaFoldDB" id="A0A6A1UR38"/>
<evidence type="ECO:0000313" key="5">
    <source>
        <dbReference type="Proteomes" id="UP000516437"/>
    </source>
</evidence>
<keyword evidence="3" id="KW-0472">Membrane</keyword>
<feature type="transmembrane region" description="Helical" evidence="3">
    <location>
        <begin position="149"/>
        <end position="168"/>
    </location>
</feature>
<sequence length="176" mass="19090">MFFSVFFFGPKAAGKSALVSYFLGRTFADNYTSTTEELYAVNVVDLPGGTKKTLVLREIPEDGICKLLSDKESLAACDVAVFVHDSSNAFSWERAAELLVEVASHGEDTGFEVSQDMGIEAPIPISVKLRDLNMFSIELMRFVVTMEPGLLLFGAAVAIVGLAAYRVYAARKNASS</sequence>
<keyword evidence="2" id="KW-0677">Repeat</keyword>
<keyword evidence="3" id="KW-0812">Transmembrane</keyword>
<accession>A0A6A1UR38</accession>
<dbReference type="InterPro" id="IPR052266">
    <property type="entry name" value="Miro-EF-hand_domain"/>
</dbReference>
<dbReference type="EMBL" id="RXIC02000026">
    <property type="protein sequence ID" value="KAB1202258.1"/>
    <property type="molecule type" value="Genomic_DNA"/>
</dbReference>
<evidence type="ECO:0000256" key="1">
    <source>
        <dbReference type="ARBA" id="ARBA00022723"/>
    </source>
</evidence>
<organism evidence="4 5">
    <name type="scientific">Morella rubra</name>
    <name type="common">Chinese bayberry</name>
    <dbReference type="NCBI Taxonomy" id="262757"/>
    <lineage>
        <taxon>Eukaryota</taxon>
        <taxon>Viridiplantae</taxon>
        <taxon>Streptophyta</taxon>
        <taxon>Embryophyta</taxon>
        <taxon>Tracheophyta</taxon>
        <taxon>Spermatophyta</taxon>
        <taxon>Magnoliopsida</taxon>
        <taxon>eudicotyledons</taxon>
        <taxon>Gunneridae</taxon>
        <taxon>Pentapetalae</taxon>
        <taxon>rosids</taxon>
        <taxon>fabids</taxon>
        <taxon>Fagales</taxon>
        <taxon>Myricaceae</taxon>
        <taxon>Morella</taxon>
    </lineage>
</organism>
<name>A0A6A1UR38_9ROSI</name>
<reference evidence="4 5" key="1">
    <citation type="journal article" date="2019" name="Plant Biotechnol. J.">
        <title>The red bayberry genome and genetic basis of sex determination.</title>
        <authorList>
            <person name="Jia H.M."/>
            <person name="Jia H.J."/>
            <person name="Cai Q.L."/>
            <person name="Wang Y."/>
            <person name="Zhao H.B."/>
            <person name="Yang W.F."/>
            <person name="Wang G.Y."/>
            <person name="Li Y.H."/>
            <person name="Zhan D.L."/>
            <person name="Shen Y.T."/>
            <person name="Niu Q.F."/>
            <person name="Chang L."/>
            <person name="Qiu J."/>
            <person name="Zhao L."/>
            <person name="Xie H.B."/>
            <person name="Fu W.Y."/>
            <person name="Jin J."/>
            <person name="Li X.W."/>
            <person name="Jiao Y."/>
            <person name="Zhou C.C."/>
            <person name="Tu T."/>
            <person name="Chai C.Y."/>
            <person name="Gao J.L."/>
            <person name="Fan L.J."/>
            <person name="van de Weg E."/>
            <person name="Wang J.Y."/>
            <person name="Gao Z.S."/>
        </authorList>
    </citation>
    <scope>NUCLEOTIDE SEQUENCE [LARGE SCALE GENOMIC DNA]</scope>
    <source>
        <tissue evidence="4">Leaves</tissue>
    </source>
</reference>
<proteinExistence type="predicted"/>
<evidence type="ECO:0000313" key="4">
    <source>
        <dbReference type="EMBL" id="KAB1202258.1"/>
    </source>
</evidence>
<protein>
    <submittedName>
        <fullName evidence="4">Mitochondrial Rho GTPase 1</fullName>
    </submittedName>
</protein>
<comment type="caution">
    <text evidence="4">The sequence shown here is derived from an EMBL/GenBank/DDBJ whole genome shotgun (WGS) entry which is preliminary data.</text>
</comment>
<dbReference type="SUPFAM" id="SSF52540">
    <property type="entry name" value="P-loop containing nucleoside triphosphate hydrolases"/>
    <property type="match status" value="1"/>
</dbReference>
<evidence type="ECO:0000256" key="3">
    <source>
        <dbReference type="SAM" id="Phobius"/>
    </source>
</evidence>
<keyword evidence="3" id="KW-1133">Transmembrane helix</keyword>
<dbReference type="OrthoDB" id="10020961at2759"/>
<evidence type="ECO:0000256" key="2">
    <source>
        <dbReference type="ARBA" id="ARBA00022737"/>
    </source>
</evidence>
<dbReference type="InterPro" id="IPR027417">
    <property type="entry name" value="P-loop_NTPase"/>
</dbReference>
<dbReference type="GO" id="GO:0046872">
    <property type="term" value="F:metal ion binding"/>
    <property type="evidence" value="ECO:0007669"/>
    <property type="project" value="UniProtKB-KW"/>
</dbReference>
<dbReference type="Proteomes" id="UP000516437">
    <property type="component" value="Chromosome 8"/>
</dbReference>
<dbReference type="PANTHER" id="PTHR46819">
    <property type="entry name" value="EF-HAND CALCIUM-BINDING DOMAIN-CONTAINING PROTEIN 7"/>
    <property type="match status" value="1"/>
</dbReference>
<keyword evidence="5" id="KW-1185">Reference proteome</keyword>
<dbReference type="PANTHER" id="PTHR46819:SF1">
    <property type="entry name" value="EF-HAND CALCIUM-BINDING DOMAIN-CONTAINING PROTEIN 7"/>
    <property type="match status" value="1"/>
</dbReference>
<dbReference type="Gene3D" id="3.40.50.300">
    <property type="entry name" value="P-loop containing nucleotide triphosphate hydrolases"/>
    <property type="match status" value="1"/>
</dbReference>
<gene>
    <name evidence="4" type="ORF">CJ030_MR8G010092</name>
</gene>
<keyword evidence="1" id="KW-0479">Metal-binding</keyword>